<keyword evidence="4" id="KW-1185">Reference proteome</keyword>
<dbReference type="Pfam" id="PF00582">
    <property type="entry name" value="Usp"/>
    <property type="match status" value="2"/>
</dbReference>
<evidence type="ECO:0000259" key="2">
    <source>
        <dbReference type="Pfam" id="PF00582"/>
    </source>
</evidence>
<sequence>MSSLSIPNGACALPDRVTAPGPIVVGTPGDEGDAALETVRRLVAYDGRAVSVVSALELPTLDVSVAGVPYVPDVEEYAAARRERVARQLRAAGEVPNTWPVTVSGDDPAHAIADAARAASASLIVVGAGHHDVTARLFGEVAVRVARHAPCPVLAIAREPMRVPPHVAVAAIDFSASSVIAARAARDLLAPGGTLHLVHVWRRHAVDTPAHAEQDAAYERALPERFARVERELLDHPRDIAIVPASLQGDPVERLTAFAWSHVADVMAAGRQGHTLLERLFVGRVTTGLLRAAPCALLVTPEPALGAADLVASNA</sequence>
<accession>W0RPB8</accession>
<dbReference type="PANTHER" id="PTHR46268:SF6">
    <property type="entry name" value="UNIVERSAL STRESS PROTEIN UP12"/>
    <property type="match status" value="1"/>
</dbReference>
<evidence type="ECO:0000256" key="1">
    <source>
        <dbReference type="ARBA" id="ARBA00008791"/>
    </source>
</evidence>
<feature type="domain" description="UspA" evidence="2">
    <location>
        <begin position="169"/>
        <end position="301"/>
    </location>
</feature>
<dbReference type="RefSeq" id="WP_104023284.1">
    <property type="nucleotide sequence ID" value="NZ_CP007129.1"/>
</dbReference>
<dbReference type="CDD" id="cd00293">
    <property type="entry name" value="USP-like"/>
    <property type="match status" value="1"/>
</dbReference>
<dbReference type="SUPFAM" id="SSF52402">
    <property type="entry name" value="Adenine nucleotide alpha hydrolases-like"/>
    <property type="match status" value="2"/>
</dbReference>
<dbReference type="Proteomes" id="UP000019151">
    <property type="component" value="Plasmid 1"/>
</dbReference>
<dbReference type="InterPro" id="IPR014729">
    <property type="entry name" value="Rossmann-like_a/b/a_fold"/>
</dbReference>
<reference evidence="3 4" key="1">
    <citation type="journal article" date="2014" name="Genome Announc.">
        <title>Genome Sequence and Methylome of Soil Bacterium Gemmatirosa kalamazoonensis KBS708T, a Member of the Rarely Cultivated Gemmatimonadetes Phylum.</title>
        <authorList>
            <person name="Debruyn J.M."/>
            <person name="Radosevich M."/>
            <person name="Wommack K.E."/>
            <person name="Polson S.W."/>
            <person name="Hauser L.J."/>
            <person name="Fawaz M.N."/>
            <person name="Korlach J."/>
            <person name="Tsai Y.C."/>
        </authorList>
    </citation>
    <scope>NUCLEOTIDE SEQUENCE [LARGE SCALE GENOMIC DNA]</scope>
    <source>
        <strain evidence="3 4">KBS708</strain>
        <plasmid evidence="4">Plasmid 1</plasmid>
    </source>
</reference>
<dbReference type="EMBL" id="CP007129">
    <property type="protein sequence ID" value="AHG92581.1"/>
    <property type="molecule type" value="Genomic_DNA"/>
</dbReference>
<dbReference type="KEGG" id="gba:J421_5046"/>
<geneLocation type="plasmid" evidence="3 4">
    <name>1</name>
</geneLocation>
<dbReference type="PANTHER" id="PTHR46268">
    <property type="entry name" value="STRESS RESPONSE PROTEIN NHAX"/>
    <property type="match status" value="1"/>
</dbReference>
<dbReference type="PRINTS" id="PR01438">
    <property type="entry name" value="UNVRSLSTRESS"/>
</dbReference>
<comment type="similarity">
    <text evidence="1">Belongs to the universal stress protein A family.</text>
</comment>
<name>W0RPB8_9BACT</name>
<dbReference type="AlphaFoldDB" id="W0RPB8"/>
<gene>
    <name evidence="3" type="ORF">J421_5046</name>
</gene>
<dbReference type="InParanoid" id="W0RPB8"/>
<feature type="domain" description="UspA" evidence="2">
    <location>
        <begin position="22"/>
        <end position="156"/>
    </location>
</feature>
<dbReference type="Gene3D" id="3.40.50.620">
    <property type="entry name" value="HUPs"/>
    <property type="match status" value="2"/>
</dbReference>
<dbReference type="InterPro" id="IPR006015">
    <property type="entry name" value="Universal_stress_UspA"/>
</dbReference>
<organism evidence="3 4">
    <name type="scientific">Gemmatirosa kalamazoonensis</name>
    <dbReference type="NCBI Taxonomy" id="861299"/>
    <lineage>
        <taxon>Bacteria</taxon>
        <taxon>Pseudomonadati</taxon>
        <taxon>Gemmatimonadota</taxon>
        <taxon>Gemmatimonadia</taxon>
        <taxon>Gemmatimonadales</taxon>
        <taxon>Gemmatimonadaceae</taxon>
        <taxon>Gemmatirosa</taxon>
    </lineage>
</organism>
<dbReference type="HOGENOM" id="CLU_882128_0_0_0"/>
<evidence type="ECO:0000313" key="4">
    <source>
        <dbReference type="Proteomes" id="UP000019151"/>
    </source>
</evidence>
<evidence type="ECO:0000313" key="3">
    <source>
        <dbReference type="EMBL" id="AHG92581.1"/>
    </source>
</evidence>
<dbReference type="OrthoDB" id="9792500at2"/>
<keyword evidence="3" id="KW-0614">Plasmid</keyword>
<protein>
    <submittedName>
        <fullName evidence="3">UspA domain-containing protein</fullName>
    </submittedName>
</protein>
<proteinExistence type="inferred from homology"/>
<dbReference type="InterPro" id="IPR006016">
    <property type="entry name" value="UspA"/>
</dbReference>